<dbReference type="Proteomes" id="UP000275368">
    <property type="component" value="Chromosome"/>
</dbReference>
<feature type="chain" id="PRO_5043825912" evidence="2">
    <location>
        <begin position="21"/>
        <end position="401"/>
    </location>
</feature>
<organism evidence="3 4">
    <name type="scientific">Paenibacillus baekrokdamisoli</name>
    <dbReference type="NCBI Taxonomy" id="1712516"/>
    <lineage>
        <taxon>Bacteria</taxon>
        <taxon>Bacillati</taxon>
        <taxon>Bacillota</taxon>
        <taxon>Bacilli</taxon>
        <taxon>Bacillales</taxon>
        <taxon>Paenibacillaceae</taxon>
        <taxon>Paenibacillus</taxon>
    </lineage>
</organism>
<dbReference type="Pfam" id="PF14285">
    <property type="entry name" value="DUF4367"/>
    <property type="match status" value="1"/>
</dbReference>
<dbReference type="PROSITE" id="PS51257">
    <property type="entry name" value="PROKAR_LIPOPROTEIN"/>
    <property type="match status" value="1"/>
</dbReference>
<dbReference type="InterPro" id="IPR052944">
    <property type="entry name" value="Sporulation_related"/>
</dbReference>
<evidence type="ECO:0000313" key="4">
    <source>
        <dbReference type="Proteomes" id="UP000275368"/>
    </source>
</evidence>
<dbReference type="KEGG" id="pbk:Back11_59700"/>
<keyword evidence="2" id="KW-0732">Signal</keyword>
<dbReference type="SUPFAM" id="SSF89392">
    <property type="entry name" value="Prokaryotic lipoproteins and lipoprotein localization factors"/>
    <property type="match status" value="1"/>
</dbReference>
<sequence>MRRRIGFMLVLLLCAMAVLAGCGTKDSESVVKDLDKVVTSLGSYHGKGIMTLHTGQQPVEYQVDVSYQKPQYYRIELTNAKKDITQIVLRNDEGVFVLTPRLNKVFRFQSDWPANQGQVYLYQTLIQSILLDNSRQFAVDKDSYVFDVMANYQNGSLARQKIWLNKSDYSPKQVKVSDANAAVMVEVNFDSFEFDSKLDKSVFDTQKNMGSNTSNQPTMATPDNNSNSSSSNNAADDETTTPDSNNSSTSNNSTNSEDTSGSTNSTTNEDSENSLGPVDGQKDPHAAKPAAFTPMEPSYLPAGVSEKDQQDIVFGGNPGIMIRYTGDYDYTLIETQPRDVAASQMKGTMVDLGFTYGSISGDEQKTLTWTDGGIEYRLTSGTLPESEMMKVAQSVQGEMTK</sequence>
<dbReference type="Gene3D" id="2.50.20.10">
    <property type="entry name" value="Lipoprotein localisation LolA/LolB/LppX"/>
    <property type="match status" value="1"/>
</dbReference>
<feature type="region of interest" description="Disordered" evidence="1">
    <location>
        <begin position="205"/>
        <end position="302"/>
    </location>
</feature>
<reference evidence="3 4" key="1">
    <citation type="submission" date="2018-11" db="EMBL/GenBank/DDBJ databases">
        <title>Complete genome sequence of Paenibacillus baekrokdamisoli strain KCTC 33723.</title>
        <authorList>
            <person name="Kang S.W."/>
            <person name="Lee K.C."/>
            <person name="Kim K.K."/>
            <person name="Kim J.S."/>
            <person name="Kim D.S."/>
            <person name="Ko S.H."/>
            <person name="Yang S.H."/>
            <person name="Lee J.S."/>
        </authorList>
    </citation>
    <scope>NUCLEOTIDE SEQUENCE [LARGE SCALE GENOMIC DNA]</scope>
    <source>
        <strain evidence="3 4">KCTC 33723</strain>
    </source>
</reference>
<keyword evidence="4" id="KW-1185">Reference proteome</keyword>
<dbReference type="InterPro" id="IPR025377">
    <property type="entry name" value="DUF4367"/>
</dbReference>
<dbReference type="RefSeq" id="WP_125664963.1">
    <property type="nucleotide sequence ID" value="NZ_AP019308.1"/>
</dbReference>
<evidence type="ECO:0000256" key="1">
    <source>
        <dbReference type="SAM" id="MobiDB-lite"/>
    </source>
</evidence>
<dbReference type="PANTHER" id="PTHR37507:SF2">
    <property type="entry name" value="SPORULATION PROTEIN YDCC"/>
    <property type="match status" value="1"/>
</dbReference>
<dbReference type="EMBL" id="AP019308">
    <property type="protein sequence ID" value="BBH24625.1"/>
    <property type="molecule type" value="Genomic_DNA"/>
</dbReference>
<gene>
    <name evidence="3" type="ORF">Back11_59700</name>
</gene>
<dbReference type="PANTHER" id="PTHR37507">
    <property type="entry name" value="SPORULATION PROTEIN YDCC"/>
    <property type="match status" value="1"/>
</dbReference>
<dbReference type="InterPro" id="IPR029046">
    <property type="entry name" value="LolA/LolB/LppX"/>
</dbReference>
<feature type="signal peptide" evidence="2">
    <location>
        <begin position="1"/>
        <end position="20"/>
    </location>
</feature>
<evidence type="ECO:0000313" key="3">
    <source>
        <dbReference type="EMBL" id="BBH24625.1"/>
    </source>
</evidence>
<dbReference type="OrthoDB" id="9785380at2"/>
<protein>
    <submittedName>
        <fullName evidence="3">Uncharacterized protein</fullName>
    </submittedName>
</protein>
<name>A0A3G9J8E9_9BACL</name>
<accession>A0A3G9J8E9</accession>
<feature type="compositionally biased region" description="Low complexity" evidence="1">
    <location>
        <begin position="241"/>
        <end position="268"/>
    </location>
</feature>
<evidence type="ECO:0000256" key="2">
    <source>
        <dbReference type="SAM" id="SignalP"/>
    </source>
</evidence>
<dbReference type="AlphaFoldDB" id="A0A3G9J8E9"/>
<feature type="compositionally biased region" description="Polar residues" evidence="1">
    <location>
        <begin position="205"/>
        <end position="223"/>
    </location>
</feature>
<feature type="compositionally biased region" description="Low complexity" evidence="1">
    <location>
        <begin position="224"/>
        <end position="233"/>
    </location>
</feature>
<proteinExistence type="predicted"/>